<evidence type="ECO:0000259" key="14">
    <source>
        <dbReference type="Pfam" id="PF01557"/>
    </source>
</evidence>
<keyword evidence="8 13" id="KW-0460">Magnesium</keyword>
<organism evidence="16 17">
    <name type="scientific">Acidovorax carolinensis</name>
    <dbReference type="NCBI Taxonomy" id="553814"/>
    <lineage>
        <taxon>Bacteria</taxon>
        <taxon>Pseudomonadati</taxon>
        <taxon>Pseudomonadota</taxon>
        <taxon>Betaproteobacteria</taxon>
        <taxon>Burkholderiales</taxon>
        <taxon>Comamonadaceae</taxon>
        <taxon>Acidovorax</taxon>
    </lineage>
</organism>
<evidence type="ECO:0000256" key="13">
    <source>
        <dbReference type="PIRSR" id="PIRSR605959-3"/>
    </source>
</evidence>
<dbReference type="UniPathway" id="UPA00139">
    <property type="reaction ID" value="UER00341"/>
</dbReference>
<dbReference type="EMBL" id="CP021366">
    <property type="protein sequence ID" value="ART59537.1"/>
    <property type="molecule type" value="Genomic_DNA"/>
</dbReference>
<dbReference type="GO" id="GO:1902000">
    <property type="term" value="P:homogentisate catabolic process"/>
    <property type="evidence" value="ECO:0007669"/>
    <property type="project" value="TreeGrafter"/>
</dbReference>
<dbReference type="NCBIfam" id="TIGR01266">
    <property type="entry name" value="fum_ac_acetase"/>
    <property type="match status" value="1"/>
</dbReference>
<dbReference type="RefSeq" id="WP_086927653.1">
    <property type="nucleotide sequence ID" value="NZ_CP021362.1"/>
</dbReference>
<protein>
    <recommendedName>
        <fullName evidence="4">fumarylacetoacetase</fullName>
        <ecNumber evidence="4">3.7.1.2</ecNumber>
    </recommendedName>
</protein>
<dbReference type="InterPro" id="IPR011234">
    <property type="entry name" value="Fumarylacetoacetase-like_C"/>
</dbReference>
<dbReference type="InterPro" id="IPR015377">
    <property type="entry name" value="Fumarylacetoacetase_N"/>
</dbReference>
<feature type="domain" description="Fumarylacetoacetase-like C-terminal" evidence="14">
    <location>
        <begin position="147"/>
        <end position="438"/>
    </location>
</feature>
<dbReference type="SUPFAM" id="SSF63433">
    <property type="entry name" value="Fumarylacetoacetate hydrolase, FAH, N-terminal domain"/>
    <property type="match status" value="1"/>
</dbReference>
<dbReference type="OrthoDB" id="3766879at2"/>
<evidence type="ECO:0000256" key="3">
    <source>
        <dbReference type="ARBA" id="ARBA00004782"/>
    </source>
</evidence>
<reference evidence="16" key="1">
    <citation type="submission" date="2017-05" db="EMBL/GenBank/DDBJ databases">
        <title>Polyphasic characterization of four soil-derived phenanthrene-degrading Acidovorax strains and proposal of Acidovorax phenanthrenivorans sp. nov.</title>
        <authorList>
            <person name="Singleton D."/>
            <person name="Lee J."/>
            <person name="Dickey A.N."/>
            <person name="Stroud A."/>
            <person name="Scholl E.H."/>
            <person name="Wright F.A."/>
            <person name="Aitken M.D."/>
        </authorList>
    </citation>
    <scope>NUCLEOTIDE SEQUENCE</scope>
    <source>
        <strain evidence="16">P4</strain>
    </source>
</reference>
<dbReference type="PANTHER" id="PTHR43069:SF2">
    <property type="entry name" value="FUMARYLACETOACETASE"/>
    <property type="match status" value="1"/>
</dbReference>
<keyword evidence="5 13" id="KW-0479">Metal-binding</keyword>
<dbReference type="SUPFAM" id="SSF56529">
    <property type="entry name" value="FAH"/>
    <property type="match status" value="1"/>
</dbReference>
<evidence type="ECO:0000256" key="11">
    <source>
        <dbReference type="PIRSR" id="PIRSR605959-1"/>
    </source>
</evidence>
<comment type="cofactor">
    <cofactor evidence="1 13">
        <name>Ca(2+)</name>
        <dbReference type="ChEBI" id="CHEBI:29108"/>
    </cofactor>
</comment>
<keyword evidence="7 13" id="KW-0106">Calcium</keyword>
<feature type="binding site" evidence="13">
    <location>
        <position position="249"/>
    </location>
    <ligand>
        <name>Ca(2+)</name>
        <dbReference type="ChEBI" id="CHEBI:29108"/>
    </ligand>
</feature>
<dbReference type="KEGG" id="acip:CBP36_12445"/>
<evidence type="ECO:0000256" key="12">
    <source>
        <dbReference type="PIRSR" id="PIRSR605959-2"/>
    </source>
</evidence>
<sequence length="444" mass="48496">MQQRLDKTHDAHLRSWVESANPVAGVAASDFPIQNLPHGVFRRAGTQEAWRGGVAIGDYVMDLAAVLAAGLLPAMVEDAARKAAAATLNDLMALPAPQRRALRAALSDLLVEGAVQRERTARCLLLLADVEHALPARIENFSDYYSSIHHAINVGALFRPDNPVLPNYRWLPVGYTGRVSSIRVSGVDVTRPKGQLKAPDAPTPTYEPCKRLDYEVELGMLIGTGNALGTPIDIREADEHVFGVCLLNDWSARDIQTWEYQPLGPMLSKSFMTSISPWVVTLDALEPYRTGFARPDGDPAPLPHLWCETMSERGSIDIRLQMYLQTSRMREAGEAPHLISDSRFTDAYWAMAQLVAHQTSNGTNLCPGDLMGSGTLSGPEPLSRACLLEMTQGGKNPITLPNGEQRGFLADGDTVLMRGYCQKEGAVRIGFGECRTTVLPVMQP</sequence>
<dbReference type="PANTHER" id="PTHR43069">
    <property type="entry name" value="FUMARYLACETOACETASE"/>
    <property type="match status" value="1"/>
</dbReference>
<comment type="pathway">
    <text evidence="3">Amino-acid degradation; L-phenylalanine degradation; acetoacetate and fumarate from L-phenylalanine: step 6/6.</text>
</comment>
<evidence type="ECO:0000259" key="15">
    <source>
        <dbReference type="Pfam" id="PF09298"/>
    </source>
</evidence>
<evidence type="ECO:0000313" key="17">
    <source>
        <dbReference type="Proteomes" id="UP000194440"/>
    </source>
</evidence>
<feature type="binding site" evidence="12">
    <location>
        <position position="159"/>
    </location>
    <ligand>
        <name>substrate</name>
    </ligand>
</feature>
<feature type="binding site" evidence="12">
    <location>
        <position position="256"/>
    </location>
    <ligand>
        <name>substrate</name>
    </ligand>
</feature>
<feature type="binding site" evidence="13">
    <location>
        <position position="269"/>
    </location>
    <ligand>
        <name>Mg(2+)</name>
        <dbReference type="ChEBI" id="CHEBI:18420"/>
    </ligand>
</feature>
<evidence type="ECO:0000313" key="16">
    <source>
        <dbReference type="EMBL" id="ART59537.1"/>
    </source>
</evidence>
<keyword evidence="10" id="KW-0585">Phenylalanine catabolism</keyword>
<evidence type="ECO:0000256" key="10">
    <source>
        <dbReference type="ARBA" id="ARBA00023232"/>
    </source>
</evidence>
<dbReference type="Pfam" id="PF01557">
    <property type="entry name" value="FAA_hydrolase"/>
    <property type="match status" value="1"/>
</dbReference>
<accession>A0A240UDH0</accession>
<feature type="binding site" evidence="12">
    <location>
        <position position="375"/>
    </location>
    <ligand>
        <name>substrate</name>
    </ligand>
</feature>
<evidence type="ECO:0000256" key="9">
    <source>
        <dbReference type="ARBA" id="ARBA00022878"/>
    </source>
</evidence>
<dbReference type="GO" id="GO:0004334">
    <property type="term" value="F:fumarylacetoacetase activity"/>
    <property type="evidence" value="ECO:0007669"/>
    <property type="project" value="UniProtKB-EC"/>
</dbReference>
<evidence type="ECO:0000256" key="8">
    <source>
        <dbReference type="ARBA" id="ARBA00022842"/>
    </source>
</evidence>
<evidence type="ECO:0000256" key="1">
    <source>
        <dbReference type="ARBA" id="ARBA00001913"/>
    </source>
</evidence>
<feature type="binding site" evidence="13">
    <location>
        <position position="249"/>
    </location>
    <ligand>
        <name>Mg(2+)</name>
        <dbReference type="ChEBI" id="CHEBI:18420"/>
    </ligand>
</feature>
<feature type="binding site" evidence="13">
    <location>
        <position position="217"/>
    </location>
    <ligand>
        <name>Ca(2+)</name>
        <dbReference type="ChEBI" id="CHEBI:29108"/>
    </ligand>
</feature>
<evidence type="ECO:0000256" key="7">
    <source>
        <dbReference type="ARBA" id="ARBA00022837"/>
    </source>
</evidence>
<comment type="cofactor">
    <cofactor evidence="2 13">
        <name>Mg(2+)</name>
        <dbReference type="ChEBI" id="CHEBI:18420"/>
    </cofactor>
</comment>
<name>A0A240UDH0_9BURK</name>
<evidence type="ECO:0000256" key="2">
    <source>
        <dbReference type="ARBA" id="ARBA00001946"/>
    </source>
</evidence>
<dbReference type="InterPro" id="IPR005959">
    <property type="entry name" value="Fumarylacetoacetase"/>
</dbReference>
<feature type="active site" description="Proton acceptor" evidence="11">
    <location>
        <position position="150"/>
    </location>
</feature>
<feature type="binding site" evidence="12">
    <location>
        <position position="145"/>
    </location>
    <ligand>
        <name>substrate</name>
    </ligand>
</feature>
<dbReference type="Proteomes" id="UP000194440">
    <property type="component" value="Chromosome"/>
</dbReference>
<keyword evidence="9" id="KW-0828">Tyrosine catabolism</keyword>
<dbReference type="InterPro" id="IPR036462">
    <property type="entry name" value="Fumarylacetoacetase_N_sf"/>
</dbReference>
<feature type="binding site" evidence="12">
    <location>
        <position position="260"/>
    </location>
    <ligand>
        <name>substrate</name>
    </ligand>
</feature>
<dbReference type="KEGG" id="acis:CBP35_06480"/>
<evidence type="ECO:0000256" key="5">
    <source>
        <dbReference type="ARBA" id="ARBA00022723"/>
    </source>
</evidence>
<dbReference type="Gene3D" id="2.30.30.230">
    <property type="entry name" value="Fumarylacetoacetase, N-terminal domain"/>
    <property type="match status" value="1"/>
</dbReference>
<dbReference type="EC" id="3.7.1.2" evidence="4"/>
<evidence type="ECO:0000256" key="4">
    <source>
        <dbReference type="ARBA" id="ARBA00012094"/>
    </source>
</evidence>
<dbReference type="AlphaFoldDB" id="A0A240UDH0"/>
<dbReference type="GO" id="GO:0006559">
    <property type="term" value="P:L-phenylalanine catabolic process"/>
    <property type="evidence" value="ECO:0007669"/>
    <property type="project" value="UniProtKB-UniPathway"/>
</dbReference>
<keyword evidence="6" id="KW-0378">Hydrolase</keyword>
<dbReference type="Gene3D" id="3.90.850.10">
    <property type="entry name" value="Fumarylacetoacetase-like, C-terminal domain"/>
    <property type="match status" value="1"/>
</dbReference>
<dbReference type="Pfam" id="PF09298">
    <property type="entry name" value="FAA_hydrolase_N"/>
    <property type="match status" value="1"/>
</dbReference>
<proteinExistence type="predicted"/>
<feature type="binding site" evidence="13">
    <location>
        <position position="273"/>
    </location>
    <ligand>
        <name>Mg(2+)</name>
        <dbReference type="ChEBI" id="CHEBI:18420"/>
    </ligand>
</feature>
<keyword evidence="17" id="KW-1185">Reference proteome</keyword>
<evidence type="ECO:0000256" key="6">
    <source>
        <dbReference type="ARBA" id="ARBA00022801"/>
    </source>
</evidence>
<feature type="domain" description="Fumarylacetoacetase N-terminal" evidence="15">
    <location>
        <begin position="34"/>
        <end position="135"/>
    </location>
</feature>
<dbReference type="GO" id="GO:0006572">
    <property type="term" value="P:L-tyrosine catabolic process"/>
    <property type="evidence" value="ECO:0007669"/>
    <property type="project" value="UniProtKB-KW"/>
</dbReference>
<gene>
    <name evidence="16" type="ORF">CBP36_12445</name>
</gene>
<feature type="binding site" evidence="13">
    <location>
        <position position="143"/>
    </location>
    <ligand>
        <name>Ca(2+)</name>
        <dbReference type="ChEBI" id="CHEBI:29108"/>
    </ligand>
</feature>
<feature type="binding site" evidence="13">
    <location>
        <position position="215"/>
    </location>
    <ligand>
        <name>Ca(2+)</name>
        <dbReference type="ChEBI" id="CHEBI:29108"/>
    </ligand>
</feature>
<dbReference type="InterPro" id="IPR036663">
    <property type="entry name" value="Fumarylacetoacetase_C_sf"/>
</dbReference>
<dbReference type="GO" id="GO:0046872">
    <property type="term" value="F:metal ion binding"/>
    <property type="evidence" value="ECO:0007669"/>
    <property type="project" value="UniProtKB-KW"/>
</dbReference>